<feature type="compositionally biased region" description="Low complexity" evidence="1">
    <location>
        <begin position="525"/>
        <end position="542"/>
    </location>
</feature>
<feature type="compositionally biased region" description="Basic and acidic residues" evidence="1">
    <location>
        <begin position="355"/>
        <end position="368"/>
    </location>
</feature>
<feature type="compositionally biased region" description="Polar residues" evidence="1">
    <location>
        <begin position="716"/>
        <end position="725"/>
    </location>
</feature>
<feature type="region of interest" description="Disordered" evidence="1">
    <location>
        <begin position="452"/>
        <end position="548"/>
    </location>
</feature>
<sequence>MADSYQLVIDDTSPTISFFPFPDTLGIPDLFSGWNPYYTGSGFASTLGQQGVGDSLHITSLDGAALSIQWFGTGIQLFGNVTSVTYDLSLDGQTNSSISSFSSDPTLLASYSQLSDAQHTLSLRVHNPNNSTSSLMVIDKAVITIPTELQNATVKSNVLDDTSLAFTGEWSFQENSAVSPLDSTFHTSTNSGDRFELQFNGSAVSVSGYRNFDSGHYTVNLDGADVVEYNGQSSWTEPTMLFFQTGLDPDVTHDLRVTNNEDRLLAIGAVNITTVSGIRHMTSLSSRSGLPRGTIAAIVVAAFLGLVIGCLAIFFFLRYRRRVISHRQRSFSPSGRGGEDHTGGVLDIGPGGGDGHSHHDDKGKEPAHEGSLSFTLDLPIQSNPNNTSSQRGYSEDGVQGIPRSPTVSLVRPQVAHARDSSRGALLIESPVESPRLEMPQHSPFHIEFATRSREGSADGQLSARRSHGGGLPSTPTLPQASLPHVNIIGSSPGASPREGSSDDNRNTVYSFLDISPESSLRGPPSVAQSSSSSSDARNRVSQMSEQSYAPDRPISLGFAFDYHRSMPALMPARGVSPIPASPPPGSLATIRPLPRLPLSPLRAETNVSTGSSMTPQPQSQSQFSLQSEHPPALRVQTVLSPPTRRPRSLSASAAAATPGALSSGNTANIVLHSPLQMQVRRSVNLDAVSPTDSIPVTVSDIHFRHSSDENTDDMEQSPSRRTSASRPGHPPLPQREYASPFIVQKLLGPQAIQGRSGQGYELGSTPAPGSGRPLLGSGSGHTSRPSQSTLRPHQRQASGQVRAARESEESLSSPRFAPGLGRPDW</sequence>
<evidence type="ECO:0000313" key="3">
    <source>
        <dbReference type="EMBL" id="ETW80993.1"/>
    </source>
</evidence>
<dbReference type="CDD" id="cd12087">
    <property type="entry name" value="TM_EGFR-like"/>
    <property type="match status" value="1"/>
</dbReference>
<feature type="compositionally biased region" description="Polar residues" evidence="1">
    <location>
        <begin position="380"/>
        <end position="392"/>
    </location>
</feature>
<dbReference type="AlphaFoldDB" id="W4K595"/>
<reference evidence="3 4" key="1">
    <citation type="journal article" date="2012" name="New Phytol.">
        <title>Insight into trade-off between wood decay and parasitism from the genome of a fungal forest pathogen.</title>
        <authorList>
            <person name="Olson A."/>
            <person name="Aerts A."/>
            <person name="Asiegbu F."/>
            <person name="Belbahri L."/>
            <person name="Bouzid O."/>
            <person name="Broberg A."/>
            <person name="Canback B."/>
            <person name="Coutinho P.M."/>
            <person name="Cullen D."/>
            <person name="Dalman K."/>
            <person name="Deflorio G."/>
            <person name="van Diepen L.T."/>
            <person name="Dunand C."/>
            <person name="Duplessis S."/>
            <person name="Durling M."/>
            <person name="Gonthier P."/>
            <person name="Grimwood J."/>
            <person name="Fossdal C.G."/>
            <person name="Hansson D."/>
            <person name="Henrissat B."/>
            <person name="Hietala A."/>
            <person name="Himmelstrand K."/>
            <person name="Hoffmeister D."/>
            <person name="Hogberg N."/>
            <person name="James T.Y."/>
            <person name="Karlsson M."/>
            <person name="Kohler A."/>
            <person name="Kues U."/>
            <person name="Lee Y.H."/>
            <person name="Lin Y.C."/>
            <person name="Lind M."/>
            <person name="Lindquist E."/>
            <person name="Lombard V."/>
            <person name="Lucas S."/>
            <person name="Lunden K."/>
            <person name="Morin E."/>
            <person name="Murat C."/>
            <person name="Park J."/>
            <person name="Raffaello T."/>
            <person name="Rouze P."/>
            <person name="Salamov A."/>
            <person name="Schmutz J."/>
            <person name="Solheim H."/>
            <person name="Stahlberg J."/>
            <person name="Velez H."/>
            <person name="de Vries R.P."/>
            <person name="Wiebenga A."/>
            <person name="Woodward S."/>
            <person name="Yakovlev I."/>
            <person name="Garbelotto M."/>
            <person name="Martin F."/>
            <person name="Grigoriev I.V."/>
            <person name="Stenlid J."/>
        </authorList>
    </citation>
    <scope>NUCLEOTIDE SEQUENCE [LARGE SCALE GENOMIC DNA]</scope>
    <source>
        <strain evidence="3 4">TC 32-1</strain>
    </source>
</reference>
<evidence type="ECO:0000256" key="1">
    <source>
        <dbReference type="SAM" id="MobiDB-lite"/>
    </source>
</evidence>
<feature type="transmembrane region" description="Helical" evidence="2">
    <location>
        <begin position="295"/>
        <end position="317"/>
    </location>
</feature>
<feature type="region of interest" description="Disordered" evidence="1">
    <location>
        <begin position="605"/>
        <end position="665"/>
    </location>
</feature>
<feature type="region of interest" description="Disordered" evidence="1">
    <location>
        <begin position="328"/>
        <end position="422"/>
    </location>
</feature>
<dbReference type="Proteomes" id="UP000030671">
    <property type="component" value="Unassembled WGS sequence"/>
</dbReference>
<proteinExistence type="predicted"/>
<name>W4K595_HETIT</name>
<dbReference type="GeneID" id="20674778"/>
<keyword evidence="2" id="KW-1133">Transmembrane helix</keyword>
<organism evidence="3 4">
    <name type="scientific">Heterobasidion irregulare (strain TC 32-1)</name>
    <dbReference type="NCBI Taxonomy" id="747525"/>
    <lineage>
        <taxon>Eukaryota</taxon>
        <taxon>Fungi</taxon>
        <taxon>Dikarya</taxon>
        <taxon>Basidiomycota</taxon>
        <taxon>Agaricomycotina</taxon>
        <taxon>Agaricomycetes</taxon>
        <taxon>Russulales</taxon>
        <taxon>Bondarzewiaceae</taxon>
        <taxon>Heterobasidion</taxon>
        <taxon>Heterobasidion annosum species complex</taxon>
    </lineage>
</organism>
<feature type="region of interest" description="Disordered" evidence="1">
    <location>
        <begin position="698"/>
        <end position="735"/>
    </location>
</feature>
<accession>W4K595</accession>
<protein>
    <submittedName>
        <fullName evidence="3">Uncharacterized protein</fullName>
    </submittedName>
</protein>
<keyword evidence="4" id="KW-1185">Reference proteome</keyword>
<dbReference type="STRING" id="747525.W4K595"/>
<gene>
    <name evidence="3" type="ORF">HETIRDRAFT_434852</name>
</gene>
<evidence type="ECO:0000313" key="4">
    <source>
        <dbReference type="Proteomes" id="UP000030671"/>
    </source>
</evidence>
<dbReference type="PANTHER" id="PTHR16861">
    <property type="entry name" value="GLYCOPROTEIN 38"/>
    <property type="match status" value="1"/>
</dbReference>
<dbReference type="RefSeq" id="XP_009547678.1">
    <property type="nucleotide sequence ID" value="XM_009549383.1"/>
</dbReference>
<evidence type="ECO:0000256" key="2">
    <source>
        <dbReference type="SAM" id="Phobius"/>
    </source>
</evidence>
<dbReference type="eggNOG" id="ENOG502SPX7">
    <property type="taxonomic scope" value="Eukaryota"/>
</dbReference>
<dbReference type="HOGENOM" id="CLU_306747_0_0_1"/>
<feature type="region of interest" description="Disordered" evidence="1">
    <location>
        <begin position="754"/>
        <end position="825"/>
    </location>
</feature>
<keyword evidence="2" id="KW-0812">Transmembrane</keyword>
<dbReference type="PANTHER" id="PTHR16861:SF4">
    <property type="entry name" value="SH3 DOMAIN PROTEIN (AFU_ORTHOLOGUE AFUA_1G13610)"/>
    <property type="match status" value="1"/>
</dbReference>
<keyword evidence="2" id="KW-0472">Membrane</keyword>
<dbReference type="Gene3D" id="2.60.120.260">
    <property type="entry name" value="Galactose-binding domain-like"/>
    <property type="match status" value="2"/>
</dbReference>
<dbReference type="OrthoDB" id="2576334at2759"/>
<dbReference type="EMBL" id="KI925459">
    <property type="protein sequence ID" value="ETW80993.1"/>
    <property type="molecule type" value="Genomic_DNA"/>
</dbReference>
<feature type="compositionally biased region" description="Polar residues" evidence="1">
    <location>
        <begin position="781"/>
        <end position="799"/>
    </location>
</feature>
<feature type="compositionally biased region" description="Low complexity" evidence="1">
    <location>
        <begin position="605"/>
        <end position="627"/>
    </location>
</feature>
<dbReference type="InParanoid" id="W4K595"/>
<dbReference type="KEGG" id="hir:HETIRDRAFT_434852"/>
<feature type="compositionally biased region" description="Low complexity" evidence="1">
    <location>
        <begin position="648"/>
        <end position="664"/>
    </location>
</feature>